<keyword evidence="5" id="KW-1185">Reference proteome</keyword>
<evidence type="ECO:0000313" key="4">
    <source>
        <dbReference type="EMBL" id="OHT04393.1"/>
    </source>
</evidence>
<dbReference type="VEuPathDB" id="TrichDB:TRFO_28099"/>
<feature type="repeat" description="WD" evidence="3">
    <location>
        <begin position="357"/>
        <end position="398"/>
    </location>
</feature>
<dbReference type="InterPro" id="IPR015943">
    <property type="entry name" value="WD40/YVTN_repeat-like_dom_sf"/>
</dbReference>
<dbReference type="PANTHER" id="PTHR19848:SF8">
    <property type="entry name" value="F-BOX AND WD REPEAT DOMAIN CONTAINING 7"/>
    <property type="match status" value="1"/>
</dbReference>
<keyword evidence="2" id="KW-0677">Repeat</keyword>
<dbReference type="Gene3D" id="2.130.10.10">
    <property type="entry name" value="YVTN repeat-like/Quinoprotein amine dehydrogenase"/>
    <property type="match status" value="1"/>
</dbReference>
<evidence type="ECO:0000256" key="2">
    <source>
        <dbReference type="ARBA" id="ARBA00022737"/>
    </source>
</evidence>
<dbReference type="PANTHER" id="PTHR19848">
    <property type="entry name" value="WD40 REPEAT PROTEIN"/>
    <property type="match status" value="1"/>
</dbReference>
<dbReference type="EMBL" id="MLAK01000794">
    <property type="protein sequence ID" value="OHT04393.1"/>
    <property type="molecule type" value="Genomic_DNA"/>
</dbReference>
<accession>A0A1J4JZ11</accession>
<feature type="repeat" description="WD" evidence="3">
    <location>
        <begin position="399"/>
        <end position="434"/>
    </location>
</feature>
<sequence length="434" mass="48340">MNQGSAPLQQPINTIEQHADKLVNGLEEISKAVCQLKAVNQSLQHVYDQSVIHYLQLQEDTDTMRAMYRRLKAQYERMASQLQPQIEDPGISGQQIPGQQIPTSPGDSLELVQIPWEVSPPSFKSNIKLRYTLRTDSVVCSVCFNSNGDCLAFSNSKTVFIVSTQDGSLISTFDIPHTQNITDFNTRAIRISPDSQYLALGGPTHNILIYSIPSRRIIADLNGYHENKISALLFSNDSNTLYSGGFDGYLCIFQLKTMTLFKMLKHGTSESMKNGNEMIVALTKDDEESFIAVGFMNGSVGIYEPTFTQPMNSFKAHDQFLLDVATSPLDCSIATSSHDKTTKIWSLRGVASCRKTLKSHDDLVLSACFSPKEPICFTGSKDETIKAWDYKKGELLFTLKAHKNTLFELAHHPTDKILVSCSGDGLVCLWVYHS</sequence>
<keyword evidence="1 3" id="KW-0853">WD repeat</keyword>
<name>A0A1J4JZ11_9EUKA</name>
<feature type="repeat" description="WD" evidence="3">
    <location>
        <begin position="314"/>
        <end position="348"/>
    </location>
</feature>
<gene>
    <name evidence="4" type="ORF">TRFO_28099</name>
</gene>
<dbReference type="SUPFAM" id="SSF50978">
    <property type="entry name" value="WD40 repeat-like"/>
    <property type="match status" value="1"/>
</dbReference>
<dbReference type="OrthoDB" id="400at2759"/>
<dbReference type="InterPro" id="IPR036322">
    <property type="entry name" value="WD40_repeat_dom_sf"/>
</dbReference>
<protein>
    <submittedName>
        <fullName evidence="4">Transcriptional repressor tup12-related protein</fullName>
    </submittedName>
</protein>
<dbReference type="RefSeq" id="XP_068357529.1">
    <property type="nucleotide sequence ID" value="XM_068505967.1"/>
</dbReference>
<evidence type="ECO:0000256" key="3">
    <source>
        <dbReference type="PROSITE-ProRule" id="PRU00221"/>
    </source>
</evidence>
<evidence type="ECO:0000256" key="1">
    <source>
        <dbReference type="ARBA" id="ARBA00022574"/>
    </source>
</evidence>
<organism evidence="4 5">
    <name type="scientific">Tritrichomonas foetus</name>
    <dbReference type="NCBI Taxonomy" id="1144522"/>
    <lineage>
        <taxon>Eukaryota</taxon>
        <taxon>Metamonada</taxon>
        <taxon>Parabasalia</taxon>
        <taxon>Tritrichomonadida</taxon>
        <taxon>Tritrichomonadidae</taxon>
        <taxon>Tritrichomonas</taxon>
    </lineage>
</organism>
<dbReference type="Proteomes" id="UP000179807">
    <property type="component" value="Unassembled WGS sequence"/>
</dbReference>
<dbReference type="AlphaFoldDB" id="A0A1J4JZ11"/>
<dbReference type="PROSITE" id="PS50082">
    <property type="entry name" value="WD_REPEATS_2"/>
    <property type="match status" value="3"/>
</dbReference>
<dbReference type="Pfam" id="PF00400">
    <property type="entry name" value="WD40"/>
    <property type="match status" value="4"/>
</dbReference>
<dbReference type="SMART" id="SM00320">
    <property type="entry name" value="WD40"/>
    <property type="match status" value="6"/>
</dbReference>
<dbReference type="CDD" id="cd00200">
    <property type="entry name" value="WD40"/>
    <property type="match status" value="1"/>
</dbReference>
<comment type="caution">
    <text evidence="4">The sequence shown here is derived from an EMBL/GenBank/DDBJ whole genome shotgun (WGS) entry which is preliminary data.</text>
</comment>
<dbReference type="PROSITE" id="PS50294">
    <property type="entry name" value="WD_REPEATS_REGION"/>
    <property type="match status" value="3"/>
</dbReference>
<proteinExistence type="predicted"/>
<evidence type="ECO:0000313" key="5">
    <source>
        <dbReference type="Proteomes" id="UP000179807"/>
    </source>
</evidence>
<reference evidence="4" key="1">
    <citation type="submission" date="2016-10" db="EMBL/GenBank/DDBJ databases">
        <authorList>
            <person name="Benchimol M."/>
            <person name="Almeida L.G."/>
            <person name="Vasconcelos A.T."/>
            <person name="Perreira-Neves A."/>
            <person name="Rosa I.A."/>
            <person name="Tasca T."/>
            <person name="Bogo M.R."/>
            <person name="de Souza W."/>
        </authorList>
    </citation>
    <scope>NUCLEOTIDE SEQUENCE [LARGE SCALE GENOMIC DNA]</scope>
    <source>
        <strain evidence="4">K</strain>
    </source>
</reference>
<dbReference type="GeneID" id="94840671"/>
<dbReference type="InterPro" id="IPR001680">
    <property type="entry name" value="WD40_rpt"/>
</dbReference>